<proteinExistence type="predicted"/>
<accession>A0AAN8JMN4</accession>
<sequence length="112" mass="13002">MDYSHVFKKIRNNISKSGDDTFCKRHLKCGKNFIEWSHFRKAYLWDMSCNPFPIHHRLTQEHLSLTSEGKMRNHLAEDVLNSDMLHPMEQYKASLGSAGSKLDATIDLKAHN</sequence>
<dbReference type="Proteomes" id="UP001347796">
    <property type="component" value="Unassembled WGS sequence"/>
</dbReference>
<organism evidence="1 2">
    <name type="scientific">Patella caerulea</name>
    <name type="common">Rayed Mediterranean limpet</name>
    <dbReference type="NCBI Taxonomy" id="87958"/>
    <lineage>
        <taxon>Eukaryota</taxon>
        <taxon>Metazoa</taxon>
        <taxon>Spiralia</taxon>
        <taxon>Lophotrochozoa</taxon>
        <taxon>Mollusca</taxon>
        <taxon>Gastropoda</taxon>
        <taxon>Patellogastropoda</taxon>
        <taxon>Patelloidea</taxon>
        <taxon>Patellidae</taxon>
        <taxon>Patella</taxon>
    </lineage>
</organism>
<keyword evidence="2" id="KW-1185">Reference proteome</keyword>
<gene>
    <name evidence="1" type="ORF">SNE40_013184</name>
</gene>
<evidence type="ECO:0000313" key="2">
    <source>
        <dbReference type="Proteomes" id="UP001347796"/>
    </source>
</evidence>
<protein>
    <submittedName>
        <fullName evidence="1">Uncharacterized protein</fullName>
    </submittedName>
</protein>
<dbReference type="EMBL" id="JAZGQO010000009">
    <property type="protein sequence ID" value="KAK6178389.1"/>
    <property type="molecule type" value="Genomic_DNA"/>
</dbReference>
<evidence type="ECO:0000313" key="1">
    <source>
        <dbReference type="EMBL" id="KAK6178389.1"/>
    </source>
</evidence>
<reference evidence="1 2" key="1">
    <citation type="submission" date="2024-01" db="EMBL/GenBank/DDBJ databases">
        <title>The genome of the rayed Mediterranean limpet Patella caerulea (Linnaeus, 1758).</title>
        <authorList>
            <person name="Anh-Thu Weber A."/>
            <person name="Halstead-Nussloch G."/>
        </authorList>
    </citation>
    <scope>NUCLEOTIDE SEQUENCE [LARGE SCALE GENOMIC DNA]</scope>
    <source>
        <strain evidence="1">AATW-2023a</strain>
        <tissue evidence="1">Whole specimen</tissue>
    </source>
</reference>
<name>A0AAN8JMN4_PATCE</name>
<comment type="caution">
    <text evidence="1">The sequence shown here is derived from an EMBL/GenBank/DDBJ whole genome shotgun (WGS) entry which is preliminary data.</text>
</comment>
<dbReference type="AlphaFoldDB" id="A0AAN8JMN4"/>